<feature type="transmembrane region" description="Helical" evidence="6">
    <location>
        <begin position="21"/>
        <end position="47"/>
    </location>
</feature>
<feature type="domain" description="Major facilitator superfamily (MFS) profile" evidence="7">
    <location>
        <begin position="24"/>
        <end position="399"/>
    </location>
</feature>
<keyword evidence="3 6" id="KW-0812">Transmembrane</keyword>
<evidence type="ECO:0000256" key="5">
    <source>
        <dbReference type="ARBA" id="ARBA00023136"/>
    </source>
</evidence>
<feature type="transmembrane region" description="Helical" evidence="6">
    <location>
        <begin position="218"/>
        <end position="241"/>
    </location>
</feature>
<keyword evidence="4 6" id="KW-1133">Transmembrane helix</keyword>
<keyword evidence="8" id="KW-0614">Plasmid</keyword>
<dbReference type="GO" id="GO:0005886">
    <property type="term" value="C:plasma membrane"/>
    <property type="evidence" value="ECO:0007669"/>
    <property type="project" value="UniProtKB-SubCell"/>
</dbReference>
<feature type="transmembrane region" description="Helical" evidence="6">
    <location>
        <begin position="283"/>
        <end position="301"/>
    </location>
</feature>
<keyword evidence="5 6" id="KW-0472">Membrane</keyword>
<evidence type="ECO:0000256" key="4">
    <source>
        <dbReference type="ARBA" id="ARBA00022989"/>
    </source>
</evidence>
<proteinExistence type="predicted"/>
<dbReference type="Gene3D" id="1.20.1250.20">
    <property type="entry name" value="MFS general substrate transporter like domains"/>
    <property type="match status" value="2"/>
</dbReference>
<evidence type="ECO:0000256" key="1">
    <source>
        <dbReference type="ARBA" id="ARBA00004651"/>
    </source>
</evidence>
<gene>
    <name evidence="8" type="ordered locus">bgla_4p2590</name>
</gene>
<feature type="transmembrane region" description="Helical" evidence="6">
    <location>
        <begin position="345"/>
        <end position="367"/>
    </location>
</feature>
<evidence type="ECO:0000313" key="9">
    <source>
        <dbReference type="Proteomes" id="UP000008316"/>
    </source>
</evidence>
<dbReference type="Proteomes" id="UP000008316">
    <property type="component" value="Plasmid bgla_4p"/>
</dbReference>
<feature type="transmembrane region" description="Helical" evidence="6">
    <location>
        <begin position="114"/>
        <end position="135"/>
    </location>
</feature>
<dbReference type="InterPro" id="IPR036259">
    <property type="entry name" value="MFS_trans_sf"/>
</dbReference>
<keyword evidence="2" id="KW-1003">Cell membrane</keyword>
<keyword evidence="9" id="KW-1185">Reference proteome</keyword>
<feature type="transmembrane region" description="Helical" evidence="6">
    <location>
        <begin position="90"/>
        <end position="108"/>
    </location>
</feature>
<feature type="transmembrane region" description="Helical" evidence="6">
    <location>
        <begin position="179"/>
        <end position="198"/>
    </location>
</feature>
<feature type="transmembrane region" description="Helical" evidence="6">
    <location>
        <begin position="253"/>
        <end position="271"/>
    </location>
</feature>
<feature type="transmembrane region" description="Helical" evidence="6">
    <location>
        <begin position="59"/>
        <end position="78"/>
    </location>
</feature>
<dbReference type="InterPro" id="IPR020846">
    <property type="entry name" value="MFS_dom"/>
</dbReference>
<evidence type="ECO:0000256" key="6">
    <source>
        <dbReference type="SAM" id="Phobius"/>
    </source>
</evidence>
<evidence type="ECO:0000256" key="2">
    <source>
        <dbReference type="ARBA" id="ARBA00022475"/>
    </source>
</evidence>
<name>F2LT73_BURGS</name>
<dbReference type="InterPro" id="IPR050189">
    <property type="entry name" value="MFS_Efflux_Transporters"/>
</dbReference>
<feature type="transmembrane region" description="Helical" evidence="6">
    <location>
        <begin position="313"/>
        <end position="333"/>
    </location>
</feature>
<feature type="transmembrane region" description="Helical" evidence="6">
    <location>
        <begin position="147"/>
        <end position="167"/>
    </location>
</feature>
<accession>F2LT73</accession>
<dbReference type="PANTHER" id="PTHR43124">
    <property type="entry name" value="PURINE EFFLUX PUMP PBUE"/>
    <property type="match status" value="1"/>
</dbReference>
<dbReference type="InterPro" id="IPR011701">
    <property type="entry name" value="MFS"/>
</dbReference>
<feature type="transmembrane region" description="Helical" evidence="6">
    <location>
        <begin position="373"/>
        <end position="394"/>
    </location>
</feature>
<dbReference type="Pfam" id="PF07690">
    <property type="entry name" value="MFS_1"/>
    <property type="match status" value="1"/>
</dbReference>
<dbReference type="SUPFAM" id="SSF103473">
    <property type="entry name" value="MFS general substrate transporter"/>
    <property type="match status" value="1"/>
</dbReference>
<dbReference type="RefSeq" id="WP_013700189.1">
    <property type="nucleotide sequence ID" value="NC_015383.1"/>
</dbReference>
<dbReference type="AlphaFoldDB" id="F2LT73"/>
<geneLocation type="plasmid" evidence="8 9">
    <name>bgla_4p</name>
</geneLocation>
<evidence type="ECO:0000259" key="7">
    <source>
        <dbReference type="PROSITE" id="PS50850"/>
    </source>
</evidence>
<protein>
    <submittedName>
        <fullName evidence="8">Major facilitator superfamily transporter</fullName>
    </submittedName>
</protein>
<dbReference type="EMBL" id="CP002604">
    <property type="protein sequence ID" value="AEA66019.1"/>
    <property type="molecule type" value="Genomic_DNA"/>
</dbReference>
<evidence type="ECO:0000313" key="8">
    <source>
        <dbReference type="EMBL" id="AEA66019.1"/>
    </source>
</evidence>
<evidence type="ECO:0000256" key="3">
    <source>
        <dbReference type="ARBA" id="ARBA00022692"/>
    </source>
</evidence>
<comment type="subcellular location">
    <subcellularLocation>
        <location evidence="1">Cell membrane</location>
        <topology evidence="1">Multi-pass membrane protein</topology>
    </subcellularLocation>
</comment>
<dbReference type="HOGENOM" id="CLU_044455_0_0_4"/>
<dbReference type="PANTHER" id="PTHR43124:SF3">
    <property type="entry name" value="CHLORAMPHENICOL EFFLUX PUMP RV0191"/>
    <property type="match status" value="1"/>
</dbReference>
<organism evidence="8 9">
    <name type="scientific">Burkholderia gladioli (strain BSR3)</name>
    <dbReference type="NCBI Taxonomy" id="999541"/>
    <lineage>
        <taxon>Bacteria</taxon>
        <taxon>Pseudomonadati</taxon>
        <taxon>Pseudomonadota</taxon>
        <taxon>Betaproteobacteria</taxon>
        <taxon>Burkholderiales</taxon>
        <taxon>Burkholderiaceae</taxon>
        <taxon>Burkholderia</taxon>
    </lineage>
</organism>
<dbReference type="PROSITE" id="PS50850">
    <property type="entry name" value="MFS"/>
    <property type="match status" value="1"/>
</dbReference>
<reference evidence="8 9" key="1">
    <citation type="journal article" date="2011" name="J. Bacteriol.">
        <title>Complete genome sequence of Burkholderia gladioli BSR3.</title>
        <authorList>
            <person name="Seo Y.S."/>
            <person name="Lim J."/>
            <person name="Choi B.S."/>
            <person name="Kim H."/>
            <person name="Goo E."/>
            <person name="Lee B."/>
            <person name="Lim J.S."/>
            <person name="Choi I.Y."/>
            <person name="Moon J.S."/>
            <person name="Kim J."/>
            <person name="Hwang I."/>
        </authorList>
    </citation>
    <scope>NUCLEOTIDE SEQUENCE [LARGE SCALE GENOMIC DNA]</scope>
    <source>
        <strain evidence="9">BSR3</strain>
    </source>
</reference>
<sequence length="403" mass="40316">MKYPSPHNPAAPPPDTASPAVVPLAVVLTLAMTLPMLILYAIGALGPYLVRDLDIPVRWLGYVTTSTFAVAALLSLGAGPVTERLGARRALLLLFCSVALAYAAIVSTRSFAGIVAAAAICGIAQALSNPVTNLLIAQRVAPARKAFVVGLKQAGVQLGALFAGLVFPPLAAACGWRTTLVLSAIAALLVAAASTRIVAAGATRPPRPFALARPNGLLLRLMGIQGCAGVVLSAFVTFLPVFATHRGLPPAEAGALVALFGAMGIVSRLVLTPLGARLRDESILLAVLFAIAALAILLAVADGGATPARLWSGAALIGLSAVATNAVAMSMVVRDPSFGGAASASGLLSAGFFAGFAVGPTALGLLAGTRLGLAGAFALPGGAALLGAIASIVLRQARRAVAV</sequence>
<dbReference type="KEGG" id="bgd:bgla_4p2590"/>
<dbReference type="GO" id="GO:0022857">
    <property type="term" value="F:transmembrane transporter activity"/>
    <property type="evidence" value="ECO:0007669"/>
    <property type="project" value="InterPro"/>
</dbReference>